<dbReference type="OrthoDB" id="2418900at2759"/>
<accession>A0A0C2YV92</accession>
<evidence type="ECO:0000313" key="2">
    <source>
        <dbReference type="Proteomes" id="UP000053989"/>
    </source>
</evidence>
<dbReference type="HOGENOM" id="CLU_006344_4_2_1"/>
<sequence>MKLTYISAGRQIQNKLQPSFQNKAELLDAVDQLPCSMDWKCECITLTDPIECVHELIGNPAFNTGMKFAPERLYTSKDGSDCVINEMWTADWWWDMQTHLPEGATIAPVILASNKTQLTHLRGDKSAWPVYLTIGNISKDLHAQVSSHATILVGYIPVGKFNIFSEKTQPIARYRLFHHCMALILASLVSTGQSGIEMMCADSAIHWIFPILAAYLADYPEQCLVACCMENRCPLCKIEPNARGDNVRGLKCDTTESLDLLVQHESQSSTALRQEMKTIGLRPVYPPFWKDLPHADIFQAFTPDFLHQLHKGVFKEHLVKWSVAIISDEEIDARFKCMTSHPGLRQFKNGISSVSQWTGKEHKEMQKGVTDFIFYSSLRSHTSCTLWALKSVLDEFHAHKDVFIELGGRQAMHFNIPKIHLMQHYVELIQHFGSADRFNTESPEKDFIAQMMVWLRRQESIDHFDMYLDWKKREYDALAGGMEGEIREECEAELADDDGVVEMQHGLGEDGNEAISHTPQTQAQSLSTTMYCLPSSHPRHLRRIPAGKIISNLHATSFLPALTSLFCRQGSLYVPHTINTFDMYSRLVFRLPSIPEVSAGKEKNIIRACLPISCGPHHSTEPAHLDFALIRTSEKNPSTDGTGLEGLRIAQLRAIFNLPCYFPKILLDQFKTPLAYIEWFMPFHIRDPNSGMFVVSRSTRMHQAFAEVIPIERVVRSCHLIPDFGDEMD</sequence>
<dbReference type="AlphaFoldDB" id="A0A0C2YV92"/>
<dbReference type="InterPro" id="IPR041078">
    <property type="entry name" value="Plavaka"/>
</dbReference>
<dbReference type="STRING" id="1036808.A0A0C2YV92"/>
<proteinExistence type="predicted"/>
<dbReference type="Pfam" id="PF18759">
    <property type="entry name" value="Plavaka"/>
    <property type="match status" value="1"/>
</dbReference>
<name>A0A0C2YV92_9AGAM</name>
<reference evidence="1 2" key="1">
    <citation type="submission" date="2014-04" db="EMBL/GenBank/DDBJ databases">
        <authorList>
            <consortium name="DOE Joint Genome Institute"/>
            <person name="Kuo A."/>
            <person name="Kohler A."/>
            <person name="Nagy L.G."/>
            <person name="Floudas D."/>
            <person name="Copeland A."/>
            <person name="Barry K.W."/>
            <person name="Cichocki N."/>
            <person name="Veneault-Fourrey C."/>
            <person name="LaButti K."/>
            <person name="Lindquist E.A."/>
            <person name="Lipzen A."/>
            <person name="Lundell T."/>
            <person name="Morin E."/>
            <person name="Murat C."/>
            <person name="Sun H."/>
            <person name="Tunlid A."/>
            <person name="Henrissat B."/>
            <person name="Grigoriev I.V."/>
            <person name="Hibbett D.S."/>
            <person name="Martin F."/>
            <person name="Nordberg H.P."/>
            <person name="Cantor M.N."/>
            <person name="Hua S.X."/>
        </authorList>
    </citation>
    <scope>NUCLEOTIDE SEQUENCE [LARGE SCALE GENOMIC DNA]</scope>
    <source>
        <strain evidence="1 2">Foug A</strain>
    </source>
</reference>
<protein>
    <submittedName>
        <fullName evidence="1">Uncharacterized protein</fullName>
    </submittedName>
</protein>
<dbReference type="EMBL" id="KN822178">
    <property type="protein sequence ID" value="KIM53558.1"/>
    <property type="molecule type" value="Genomic_DNA"/>
</dbReference>
<organism evidence="1 2">
    <name type="scientific">Scleroderma citrinum Foug A</name>
    <dbReference type="NCBI Taxonomy" id="1036808"/>
    <lineage>
        <taxon>Eukaryota</taxon>
        <taxon>Fungi</taxon>
        <taxon>Dikarya</taxon>
        <taxon>Basidiomycota</taxon>
        <taxon>Agaricomycotina</taxon>
        <taxon>Agaricomycetes</taxon>
        <taxon>Agaricomycetidae</taxon>
        <taxon>Boletales</taxon>
        <taxon>Sclerodermatineae</taxon>
        <taxon>Sclerodermataceae</taxon>
        <taxon>Scleroderma</taxon>
    </lineage>
</organism>
<evidence type="ECO:0000313" key="1">
    <source>
        <dbReference type="EMBL" id="KIM53558.1"/>
    </source>
</evidence>
<dbReference type="InParanoid" id="A0A0C2YV92"/>
<reference evidence="2" key="2">
    <citation type="submission" date="2015-01" db="EMBL/GenBank/DDBJ databases">
        <title>Evolutionary Origins and Diversification of the Mycorrhizal Mutualists.</title>
        <authorList>
            <consortium name="DOE Joint Genome Institute"/>
            <consortium name="Mycorrhizal Genomics Consortium"/>
            <person name="Kohler A."/>
            <person name="Kuo A."/>
            <person name="Nagy L.G."/>
            <person name="Floudas D."/>
            <person name="Copeland A."/>
            <person name="Barry K.W."/>
            <person name="Cichocki N."/>
            <person name="Veneault-Fourrey C."/>
            <person name="LaButti K."/>
            <person name="Lindquist E.A."/>
            <person name="Lipzen A."/>
            <person name="Lundell T."/>
            <person name="Morin E."/>
            <person name="Murat C."/>
            <person name="Riley R."/>
            <person name="Ohm R."/>
            <person name="Sun H."/>
            <person name="Tunlid A."/>
            <person name="Henrissat B."/>
            <person name="Grigoriev I.V."/>
            <person name="Hibbett D.S."/>
            <person name="Martin F."/>
        </authorList>
    </citation>
    <scope>NUCLEOTIDE SEQUENCE [LARGE SCALE GENOMIC DNA]</scope>
    <source>
        <strain evidence="2">Foug A</strain>
    </source>
</reference>
<dbReference type="Proteomes" id="UP000053989">
    <property type="component" value="Unassembled WGS sequence"/>
</dbReference>
<gene>
    <name evidence="1" type="ORF">SCLCIDRAFT_31825</name>
</gene>
<keyword evidence="2" id="KW-1185">Reference proteome</keyword>